<proteinExistence type="predicted"/>
<reference evidence="1 2" key="1">
    <citation type="submission" date="2014-09" db="EMBL/GenBank/DDBJ databases">
        <title>Whole genome shotgun sequence of Escherichia vulneris NBRC 102420.</title>
        <authorList>
            <person name="Yoshida Y."/>
            <person name="Hosoyama A."/>
            <person name="Tsuchikane K."/>
            <person name="Ohji S."/>
            <person name="Ichikawa N."/>
            <person name="Kimura A."/>
            <person name="Yamazoe A."/>
            <person name="Ezaki T."/>
            <person name="Fujita N."/>
        </authorList>
    </citation>
    <scope>NUCLEOTIDE SEQUENCE [LARGE SCALE GENOMIC DNA]</scope>
    <source>
        <strain evidence="1 2">NBRC 102420</strain>
    </source>
</reference>
<dbReference type="AlphaFoldDB" id="A0A090V363"/>
<gene>
    <name evidence="1" type="primary">hofM</name>
    <name evidence="1" type="ORF">EV102420_16_00540</name>
</gene>
<protein>
    <submittedName>
        <fullName evidence="1">Putative DNA utilization protein HofM</fullName>
    </submittedName>
</protein>
<dbReference type="RefSeq" id="WP_042393119.1">
    <property type="nucleotide sequence ID" value="NZ_BBMZ01000016.1"/>
</dbReference>
<organism evidence="1 2">
    <name type="scientific">Pseudescherichia vulneris NBRC 102420</name>
    <dbReference type="NCBI Taxonomy" id="1115515"/>
    <lineage>
        <taxon>Bacteria</taxon>
        <taxon>Pseudomonadati</taxon>
        <taxon>Pseudomonadota</taxon>
        <taxon>Gammaproteobacteria</taxon>
        <taxon>Enterobacterales</taxon>
        <taxon>Enterobacteriaceae</taxon>
        <taxon>Pseudescherichia</taxon>
    </lineage>
</organism>
<dbReference type="eggNOG" id="COG4972">
    <property type="taxonomic scope" value="Bacteria"/>
</dbReference>
<dbReference type="OrthoDB" id="6447548at2"/>
<accession>A0A090V363</accession>
<sequence length="260" mass="28867">MAISRWRIGLHIQQDGVYAIALMQEKSCSALRRWWQLPLEAGTIIDGQIRQPERLQMALQGWSKTLPRRHQISLAFPARRTLQKRLPRPTVRLGESAQLQWVTNNFARELGMPADDLRIDYTDDSVQRAWSVTAAQNSDVAALMTLADNLNLHLSAITPDACALQRFIPLLAPPLRWLAWRDASQWLWATRSGWGRRAHEEAGTFDDLAQLLGLPLAEGTLCDAGPGSFDPWSAIARLSPPLPENGAAWAVAIGLALGGE</sequence>
<name>A0A090V363_PSEVU</name>
<dbReference type="STRING" id="1115515.EV102420_16_00540"/>
<dbReference type="EMBL" id="BBMZ01000016">
    <property type="protein sequence ID" value="GAL59335.1"/>
    <property type="molecule type" value="Genomic_DNA"/>
</dbReference>
<dbReference type="Proteomes" id="UP000029462">
    <property type="component" value="Unassembled WGS sequence"/>
</dbReference>
<comment type="caution">
    <text evidence="1">The sequence shown here is derived from an EMBL/GenBank/DDBJ whole genome shotgun (WGS) entry which is preliminary data.</text>
</comment>
<evidence type="ECO:0000313" key="1">
    <source>
        <dbReference type="EMBL" id="GAL59335.1"/>
    </source>
</evidence>
<keyword evidence="2" id="KW-1185">Reference proteome</keyword>
<evidence type="ECO:0000313" key="2">
    <source>
        <dbReference type="Proteomes" id="UP000029462"/>
    </source>
</evidence>